<gene>
    <name evidence="1" type="ORF">C0Z18_06285</name>
</gene>
<dbReference type="AlphaFoldDB" id="A0A2N7VY76"/>
<evidence type="ECO:0000313" key="1">
    <source>
        <dbReference type="EMBL" id="PMS22114.1"/>
    </source>
</evidence>
<dbReference type="OrthoDB" id="9108981at2"/>
<comment type="caution">
    <text evidence="1">The sequence shown here is derived from an EMBL/GenBank/DDBJ whole genome shotgun (WGS) entry which is preliminary data.</text>
</comment>
<accession>A0A2N7VY76</accession>
<dbReference type="RefSeq" id="WP_102644514.1">
    <property type="nucleotide sequence ID" value="NZ_PNYA01000004.1"/>
</dbReference>
<reference evidence="1 2" key="1">
    <citation type="submission" date="2018-01" db="EMBL/GenBank/DDBJ databases">
        <title>Whole genome analyses suggest that Burkholderia sensu lato contains two further novel genera in the rhizoxinica-symbiotica group Mycetohabitans gen. nov., and Trinickia gen. nov.: implications for the evolution of diazotrophy and nodulation in the Burkholderiaceae.</title>
        <authorList>
            <person name="Estrada-de los Santos P."/>
            <person name="Palmer M."/>
            <person name="Chavez-Ramirez B."/>
            <person name="Beukes C."/>
            <person name="Steenkamp E.T."/>
            <person name="Hirsch A.M."/>
            <person name="Manyaka P."/>
            <person name="Maluk M."/>
            <person name="Lafos M."/>
            <person name="Crook M."/>
            <person name="Gross E."/>
            <person name="Simon M.F."/>
            <person name="Bueno dos Reis Junior F."/>
            <person name="Poole P.S."/>
            <person name="Venter S.N."/>
            <person name="James E.K."/>
        </authorList>
    </citation>
    <scope>NUCLEOTIDE SEQUENCE [LARGE SCALE GENOMIC DNA]</scope>
    <source>
        <strain evidence="1 2">GIMN1.004</strain>
    </source>
</reference>
<dbReference type="Proteomes" id="UP000235616">
    <property type="component" value="Unassembled WGS sequence"/>
</dbReference>
<sequence length="90" mass="9759">MIQSFEQHIDGRTMQFCASLGEGESKHRVIISRDESAETLVIFDASGLIGSLKAEMAAPEQLISDAIRKALDEGLIERALDTGIVQNATL</sequence>
<organism evidence="1 2">
    <name type="scientific">Trinickia dabaoshanensis</name>
    <dbReference type="NCBI Taxonomy" id="564714"/>
    <lineage>
        <taxon>Bacteria</taxon>
        <taxon>Pseudomonadati</taxon>
        <taxon>Pseudomonadota</taxon>
        <taxon>Betaproteobacteria</taxon>
        <taxon>Burkholderiales</taxon>
        <taxon>Burkholderiaceae</taxon>
        <taxon>Trinickia</taxon>
    </lineage>
</organism>
<proteinExistence type="predicted"/>
<protein>
    <recommendedName>
        <fullName evidence="3">DUF1488 domain-containing protein</fullName>
    </recommendedName>
</protein>
<evidence type="ECO:0000313" key="2">
    <source>
        <dbReference type="Proteomes" id="UP000235616"/>
    </source>
</evidence>
<dbReference type="EMBL" id="PNYA01000004">
    <property type="protein sequence ID" value="PMS22114.1"/>
    <property type="molecule type" value="Genomic_DNA"/>
</dbReference>
<name>A0A2N7VY76_9BURK</name>
<keyword evidence="2" id="KW-1185">Reference proteome</keyword>
<evidence type="ECO:0008006" key="3">
    <source>
        <dbReference type="Google" id="ProtNLM"/>
    </source>
</evidence>